<evidence type="ECO:0000313" key="1">
    <source>
        <dbReference type="EMBL" id="KFG71434.1"/>
    </source>
</evidence>
<dbReference type="EMBL" id="JNFQ01000007">
    <property type="protein sequence ID" value="KFG71434.1"/>
    <property type="molecule type" value="Genomic_DNA"/>
</dbReference>
<name>A0A086MRB6_9ACTN</name>
<dbReference type="STRING" id="1915400.FM21_34730"/>
<dbReference type="AlphaFoldDB" id="A0A086MRB6"/>
<dbReference type="Proteomes" id="UP000029095">
    <property type="component" value="Unassembled WGS sequence"/>
</dbReference>
<keyword evidence="2" id="KW-1185">Reference proteome</keyword>
<comment type="caution">
    <text evidence="1">The sequence shown here is derived from an EMBL/GenBank/DDBJ whole genome shotgun (WGS) entry which is preliminary data.</text>
</comment>
<sequence>MSASPRAPRTSRLCTLLLQRTARALIRLADQAARRAGIPNPMAATRVVLTHIADQNLSGADLYDEITWALRCLGFTWPAGLCDNCDGPLSSEQAEVSGLCDTCAPWVCACAFENSGAEEQCGGCHLTRSGQGEPMPPLHLRVRHQLREVR</sequence>
<organism evidence="1 2">
    <name type="scientific">Streptomyces mutabilis</name>
    <dbReference type="NCBI Taxonomy" id="67332"/>
    <lineage>
        <taxon>Bacteria</taxon>
        <taxon>Bacillati</taxon>
        <taxon>Actinomycetota</taxon>
        <taxon>Actinomycetes</taxon>
        <taxon>Kitasatosporales</taxon>
        <taxon>Streptomycetaceae</taxon>
        <taxon>Streptomyces</taxon>
    </lineage>
</organism>
<reference evidence="1 2" key="1">
    <citation type="submission" date="2014-05" db="EMBL/GenBank/DDBJ databases">
        <title>Complete genome sequence of the Streptomyces mutabilis TRM45540.</title>
        <authorList>
            <person name="Luo X."/>
            <person name="Zhang L."/>
        </authorList>
    </citation>
    <scope>NUCLEOTIDE SEQUENCE [LARGE SCALE GENOMIC DNA]</scope>
    <source>
        <strain evidence="1 2">TRM45540</strain>
    </source>
</reference>
<protein>
    <submittedName>
        <fullName evidence="1">Uncharacterized protein</fullName>
    </submittedName>
</protein>
<evidence type="ECO:0000313" key="2">
    <source>
        <dbReference type="Proteomes" id="UP000029095"/>
    </source>
</evidence>
<dbReference type="HOGENOM" id="CLU_1739521_0_0_11"/>
<dbReference type="RefSeq" id="WP_043385886.1">
    <property type="nucleotide sequence ID" value="NZ_KN039950.1"/>
</dbReference>
<gene>
    <name evidence="1" type="ORF">FM21_34730</name>
</gene>
<accession>A0A086MRB6</accession>
<proteinExistence type="predicted"/>